<sequence>MTYTLICLPPTPAGTKNIKIPCFDSKNLFISRTCPAAPNVSTEEPVQLQWVEGPDPDDLKKCAMYLRTIPSKNLNTTIIRTIGLAGYVVSLTSLIIASVILLCLR</sequence>
<feature type="transmembrane region" description="Helical" evidence="1">
    <location>
        <begin position="84"/>
        <end position="104"/>
    </location>
</feature>
<proteinExistence type="predicted"/>
<dbReference type="Proteomes" id="UP001626550">
    <property type="component" value="Unassembled WGS sequence"/>
</dbReference>
<evidence type="ECO:0000313" key="3">
    <source>
        <dbReference type="Proteomes" id="UP001626550"/>
    </source>
</evidence>
<organism evidence="2 3">
    <name type="scientific">Cichlidogyrus casuarinus</name>
    <dbReference type="NCBI Taxonomy" id="1844966"/>
    <lineage>
        <taxon>Eukaryota</taxon>
        <taxon>Metazoa</taxon>
        <taxon>Spiralia</taxon>
        <taxon>Lophotrochozoa</taxon>
        <taxon>Platyhelminthes</taxon>
        <taxon>Monogenea</taxon>
        <taxon>Monopisthocotylea</taxon>
        <taxon>Dactylogyridea</taxon>
        <taxon>Ancyrocephalidae</taxon>
        <taxon>Cichlidogyrus</taxon>
    </lineage>
</organism>
<accession>A0ABD2Q975</accession>
<keyword evidence="1" id="KW-1133">Transmembrane helix</keyword>
<protein>
    <submittedName>
        <fullName evidence="2">Uncharacterized protein</fullName>
    </submittedName>
</protein>
<keyword evidence="1" id="KW-0472">Membrane</keyword>
<reference evidence="2 3" key="1">
    <citation type="submission" date="2024-11" db="EMBL/GenBank/DDBJ databases">
        <title>Adaptive evolution of stress response genes in parasites aligns with host niche diversity.</title>
        <authorList>
            <person name="Hahn C."/>
            <person name="Resl P."/>
        </authorList>
    </citation>
    <scope>NUCLEOTIDE SEQUENCE [LARGE SCALE GENOMIC DNA]</scope>
    <source>
        <strain evidence="2">EGGRZ-B1_66</strain>
        <tissue evidence="2">Body</tissue>
    </source>
</reference>
<evidence type="ECO:0000256" key="1">
    <source>
        <dbReference type="SAM" id="Phobius"/>
    </source>
</evidence>
<keyword evidence="1" id="KW-0812">Transmembrane</keyword>
<name>A0ABD2Q975_9PLAT</name>
<dbReference type="AlphaFoldDB" id="A0ABD2Q975"/>
<gene>
    <name evidence="2" type="ORF">Ciccas_005325</name>
</gene>
<keyword evidence="3" id="KW-1185">Reference proteome</keyword>
<comment type="caution">
    <text evidence="2">The sequence shown here is derived from an EMBL/GenBank/DDBJ whole genome shotgun (WGS) entry which is preliminary data.</text>
</comment>
<evidence type="ECO:0000313" key="2">
    <source>
        <dbReference type="EMBL" id="KAL3316038.1"/>
    </source>
</evidence>
<dbReference type="EMBL" id="JBJKFK010000615">
    <property type="protein sequence ID" value="KAL3316038.1"/>
    <property type="molecule type" value="Genomic_DNA"/>
</dbReference>